<sequence length="14" mass="1599">HSPHPFPFPRTAHA</sequence>
<protein>
    <submittedName>
        <fullName evidence="1">Uncharacterized protein</fullName>
    </submittedName>
</protein>
<accession>A0A3L6DLL2</accession>
<gene>
    <name evidence="1" type="ORF">Zm00014a_006195</name>
</gene>
<evidence type="ECO:0000313" key="1">
    <source>
        <dbReference type="EMBL" id="PWZ08391.1"/>
    </source>
</evidence>
<dbReference type="Proteomes" id="UP000251960">
    <property type="component" value="Chromosome 8"/>
</dbReference>
<proteinExistence type="predicted"/>
<comment type="caution">
    <text evidence="1">The sequence shown here is derived from an EMBL/GenBank/DDBJ whole genome shotgun (WGS) entry which is preliminary data.</text>
</comment>
<feature type="non-terminal residue" evidence="1">
    <location>
        <position position="1"/>
    </location>
</feature>
<dbReference type="EMBL" id="NCVQ01000009">
    <property type="protein sequence ID" value="PWZ08391.1"/>
    <property type="molecule type" value="Genomic_DNA"/>
</dbReference>
<reference evidence="1" key="1">
    <citation type="journal article" date="2018" name="Nat. Genet.">
        <title>Extensive intraspecific gene order and gene structural variations between Mo17 and other maize genomes.</title>
        <authorList>
            <person name="Sun S."/>
            <person name="Zhou Y."/>
            <person name="Chen J."/>
            <person name="Shi J."/>
            <person name="Zhao H."/>
            <person name="Zhao H."/>
            <person name="Song W."/>
            <person name="Zhang M."/>
            <person name="Cui Y."/>
            <person name="Dong X."/>
            <person name="Liu H."/>
            <person name="Ma X."/>
            <person name="Jiao Y."/>
            <person name="Wang B."/>
            <person name="Wei X."/>
            <person name="Stein J.C."/>
            <person name="Glaubitz J.C."/>
            <person name="Lu F."/>
            <person name="Yu G."/>
            <person name="Liang C."/>
            <person name="Fengler K."/>
            <person name="Li B."/>
            <person name="Rafalski A."/>
            <person name="Schnable P.S."/>
            <person name="Ware D.H."/>
            <person name="Buckler E.S."/>
            <person name="Lai J."/>
        </authorList>
    </citation>
    <scope>NUCLEOTIDE SEQUENCE [LARGE SCALE GENOMIC DNA]</scope>
    <source>
        <tissue evidence="1">Seedling</tissue>
    </source>
</reference>
<name>A0A3L6DLL2_MAIZE</name>
<organism evidence="1">
    <name type="scientific">Zea mays</name>
    <name type="common">Maize</name>
    <dbReference type="NCBI Taxonomy" id="4577"/>
    <lineage>
        <taxon>Eukaryota</taxon>
        <taxon>Viridiplantae</taxon>
        <taxon>Streptophyta</taxon>
        <taxon>Embryophyta</taxon>
        <taxon>Tracheophyta</taxon>
        <taxon>Spermatophyta</taxon>
        <taxon>Magnoliopsida</taxon>
        <taxon>Liliopsida</taxon>
        <taxon>Poales</taxon>
        <taxon>Poaceae</taxon>
        <taxon>PACMAD clade</taxon>
        <taxon>Panicoideae</taxon>
        <taxon>Andropogonodae</taxon>
        <taxon>Andropogoneae</taxon>
        <taxon>Tripsacinae</taxon>
        <taxon>Zea</taxon>
    </lineage>
</organism>